<feature type="transmembrane region" description="Helical" evidence="1">
    <location>
        <begin position="116"/>
        <end position="138"/>
    </location>
</feature>
<dbReference type="Proteomes" id="UP000249287">
    <property type="component" value="Segment"/>
</dbReference>
<evidence type="ECO:0000313" key="2">
    <source>
        <dbReference type="EMBL" id="AVK76018.1"/>
    </source>
</evidence>
<feature type="transmembrane region" description="Helical" evidence="1">
    <location>
        <begin position="93"/>
        <end position="109"/>
    </location>
</feature>
<reference evidence="2" key="1">
    <citation type="journal article" date="2018" name="Nat. Commun.">
        <title>Diversity and evolution of the emerging Pandoraviridae family.</title>
        <authorList>
            <person name="Legendre M."/>
            <person name="Fabre E."/>
            <person name="Poirot O."/>
            <person name="Jeudy S."/>
            <person name="Lartigue A."/>
            <person name="Alempic J.M."/>
            <person name="Beucher L."/>
            <person name="Philippe N."/>
            <person name="Bertaux L."/>
            <person name="Christo-Foroux E."/>
            <person name="Labadie K."/>
            <person name="Coute Y."/>
            <person name="Abergel C."/>
            <person name="Claverie J.M."/>
        </authorList>
    </citation>
    <scope>NUCLEOTIDE SEQUENCE [LARGE SCALE GENOMIC DNA]</scope>
    <source>
        <strain evidence="2">Neocaledonia</strain>
    </source>
</reference>
<keyword evidence="1" id="KW-0812">Transmembrane</keyword>
<dbReference type="RefSeq" id="YP_009482021.1">
    <property type="nucleotide sequence ID" value="NC_037666.1"/>
</dbReference>
<accession>A0A2U7UC27</accession>
<proteinExistence type="predicted"/>
<keyword evidence="1" id="KW-0472">Membrane</keyword>
<feature type="transmembrane region" description="Helical" evidence="1">
    <location>
        <begin position="7"/>
        <end position="24"/>
    </location>
</feature>
<dbReference type="KEGG" id="vg:36842731"/>
<dbReference type="EMBL" id="MG011690">
    <property type="protein sequence ID" value="AVK76018.1"/>
    <property type="molecule type" value="Genomic_DNA"/>
</dbReference>
<protein>
    <submittedName>
        <fullName evidence="2">Uncharacterized protein</fullName>
    </submittedName>
</protein>
<organism evidence="2">
    <name type="scientific">Pandoravirus neocaledonia</name>
    <dbReference type="NCBI Taxonomy" id="2107708"/>
    <lineage>
        <taxon>Viruses</taxon>
        <taxon>Pandoravirus</taxon>
    </lineage>
</organism>
<name>A0A2U7UC27_9VIRU</name>
<sequence>MSNANQWVNYVVAASNVAGLWPLWHAPTPWHAGLAVAAVTTSALMHISERKHNLPGVWPFRRWSKHFEWADRAVAYTSMAYVFSRLLTQSMPWAWPIGLGGLAALALAEHWEGGPVWFVVTHCTWHLAAYFVLAMAFMA</sequence>
<keyword evidence="1" id="KW-1133">Transmembrane helix</keyword>
<gene>
    <name evidence="2" type="ORF">pneo_cds_411</name>
</gene>
<dbReference type="GeneID" id="36842731"/>
<evidence type="ECO:0000256" key="1">
    <source>
        <dbReference type="SAM" id="Phobius"/>
    </source>
</evidence>